<feature type="domain" description="KAP NTPase" evidence="2">
    <location>
        <begin position="77"/>
        <end position="383"/>
    </location>
</feature>
<evidence type="ECO:0000313" key="3">
    <source>
        <dbReference type="EMBL" id="KAF5909897.1"/>
    </source>
</evidence>
<dbReference type="PANTHER" id="PTHR22674">
    <property type="entry name" value="NTPASE, KAP FAMILY P-LOOP DOMAIN-CONTAINING 1"/>
    <property type="match status" value="1"/>
</dbReference>
<keyword evidence="1" id="KW-0472">Membrane</keyword>
<keyword evidence="1" id="KW-0812">Transmembrane</keyword>
<evidence type="ECO:0000259" key="2">
    <source>
        <dbReference type="Pfam" id="PF07693"/>
    </source>
</evidence>
<dbReference type="Proteomes" id="UP000727407">
    <property type="component" value="Unassembled WGS sequence"/>
</dbReference>
<feature type="non-terminal residue" evidence="3">
    <location>
        <position position="1"/>
    </location>
</feature>
<evidence type="ECO:0000313" key="4">
    <source>
        <dbReference type="Proteomes" id="UP000727407"/>
    </source>
</evidence>
<evidence type="ECO:0000256" key="1">
    <source>
        <dbReference type="SAM" id="Phobius"/>
    </source>
</evidence>
<protein>
    <submittedName>
        <fullName evidence="3">NTPase KAP family P-loop domain-containing protein 1</fullName>
    </submittedName>
</protein>
<feature type="transmembrane region" description="Helical" evidence="1">
    <location>
        <begin position="208"/>
        <end position="228"/>
    </location>
</feature>
<dbReference type="InterPro" id="IPR011646">
    <property type="entry name" value="KAP_P-loop"/>
</dbReference>
<dbReference type="Gene3D" id="1.10.150.50">
    <property type="entry name" value="Transcription Factor, Ets-1"/>
    <property type="match status" value="1"/>
</dbReference>
<dbReference type="AlphaFoldDB" id="A0A8J5BND0"/>
<feature type="transmembrane region" description="Helical" evidence="1">
    <location>
        <begin position="165"/>
        <end position="188"/>
    </location>
</feature>
<comment type="caution">
    <text evidence="3">The sequence shown here is derived from an EMBL/GenBank/DDBJ whole genome shotgun (WGS) entry which is preliminary data.</text>
</comment>
<keyword evidence="1" id="KW-1133">Transmembrane helix</keyword>
<dbReference type="InterPro" id="IPR052754">
    <property type="entry name" value="NTPase_KAP_P-loop"/>
</dbReference>
<dbReference type="EMBL" id="QNUK01000001">
    <property type="protein sequence ID" value="KAF5909897.1"/>
    <property type="molecule type" value="Genomic_DNA"/>
</dbReference>
<dbReference type="InterPro" id="IPR013761">
    <property type="entry name" value="SAM/pointed_sf"/>
</dbReference>
<dbReference type="PANTHER" id="PTHR22674:SF6">
    <property type="entry name" value="NTPASE KAP FAMILY P-LOOP DOMAIN-CONTAINING PROTEIN 1"/>
    <property type="match status" value="1"/>
</dbReference>
<feature type="transmembrane region" description="Helical" evidence="1">
    <location>
        <begin position="99"/>
        <end position="120"/>
    </location>
</feature>
<keyword evidence="4" id="KW-1185">Reference proteome</keyword>
<proteinExistence type="predicted"/>
<dbReference type="Pfam" id="PF07693">
    <property type="entry name" value="KAP_NTPase"/>
    <property type="match status" value="1"/>
</dbReference>
<accession>A0A8J5BND0</accession>
<sequence>NVYTDKVYAYALYKTLAKVDSPLTVGLYSSCHSRIKMILTSIEGHINDEEKKKRESKRSRSSIGHLISLIFRLLFYRPVWTGKKGRKQCNRYVFVRFSAWNFAGSDMLWAGLVIQMCNALQNTFGKLQLSLFRIAQYDEEKDAMKKKIEESSKVWRSKKVCCCPLWALVLVTLMVCLFILVPIVIVSFPDLKPQGEGNDDKTDGVFEGFIIAVLGVPAVGAMRFMFLLMKNLIFSQDANVRNALDNKKISEQLGLMHEVRKEIRLFSCFIHFMENFEQQKIKVVLEITNLDCCTPAKIVGVLDAISILLSDEESPFISLVAVDPEVLTQKIDQAKDCFSKKDRAYGFLDRIITLPFTVPPLCELSKCKVFKNVLSDQSEMPSEPQGEEVENLCSIKTSVTSEDEPLIESRLHDEGQGTSQGANETTFYMFHEHKVERFIQEAFQSIYLSDRSRLHIYISENTVSMRRVTNSVRVSMMVISALDVEVPPPERVAAWVVLVDRWPCRLSWILQCMEDDHQALQIDQAVVEIDHSRTLWNVFSEHRIELHIIKKDVEKFLERDDDPELFEMFLKKDYKFTVREADQLKEYTVNLDCSVKNELARIRQINPFRAMGKEKFKNLSPSTVFNMTVEDVCDELSKINLPETYAEIVKQNGINGRTLLLSDPADLRQQKAPFPEHKLPLPVPVLESVFEGGTIRPIMTNRGLGFTIPRRNGVRVDKIEGFTPKIERFTNGIYHSLTRLDKFSQG</sequence>
<name>A0A8J5BND0_CLAMG</name>
<gene>
    <name evidence="3" type="primary">nkpd1</name>
    <name evidence="3" type="ORF">DAT39_000095</name>
</gene>
<dbReference type="OrthoDB" id="10015264at2759"/>
<dbReference type="SUPFAM" id="SSF47769">
    <property type="entry name" value="SAM/Pointed domain"/>
    <property type="match status" value="1"/>
</dbReference>
<organism evidence="3 4">
    <name type="scientific">Clarias magur</name>
    <name type="common">Asian catfish</name>
    <name type="synonym">Macropteronotus magur</name>
    <dbReference type="NCBI Taxonomy" id="1594786"/>
    <lineage>
        <taxon>Eukaryota</taxon>
        <taxon>Metazoa</taxon>
        <taxon>Chordata</taxon>
        <taxon>Craniata</taxon>
        <taxon>Vertebrata</taxon>
        <taxon>Euteleostomi</taxon>
        <taxon>Actinopterygii</taxon>
        <taxon>Neopterygii</taxon>
        <taxon>Teleostei</taxon>
        <taxon>Ostariophysi</taxon>
        <taxon>Siluriformes</taxon>
        <taxon>Clariidae</taxon>
        <taxon>Clarias</taxon>
    </lineage>
</organism>
<reference evidence="3" key="1">
    <citation type="submission" date="2020-07" db="EMBL/GenBank/DDBJ databases">
        <title>Clarias magur genome sequencing, assembly and annotation.</title>
        <authorList>
            <person name="Kushwaha B."/>
            <person name="Kumar R."/>
            <person name="Das P."/>
            <person name="Joshi C.G."/>
            <person name="Kumar D."/>
            <person name="Nagpure N.S."/>
            <person name="Pandey M."/>
            <person name="Agarwal S."/>
            <person name="Srivastava S."/>
            <person name="Singh M."/>
            <person name="Sahoo L."/>
            <person name="Jayasankar P."/>
            <person name="Meher P.K."/>
            <person name="Koringa P.G."/>
            <person name="Iquebal M.A."/>
            <person name="Das S.P."/>
            <person name="Bit A."/>
            <person name="Patnaik S."/>
            <person name="Patel N."/>
            <person name="Shah T.M."/>
            <person name="Hinsu A."/>
            <person name="Jena J.K."/>
        </authorList>
    </citation>
    <scope>NUCLEOTIDE SEQUENCE</scope>
    <source>
        <strain evidence="3">CIFAMagur01</strain>
        <tissue evidence="3">Testis</tissue>
    </source>
</reference>